<keyword evidence="1" id="KW-0812">Transmembrane</keyword>
<dbReference type="Proteomes" id="UP001589776">
    <property type="component" value="Unassembled WGS sequence"/>
</dbReference>
<accession>A0ABV6DLF9</accession>
<protein>
    <submittedName>
        <fullName evidence="2">Uncharacterized protein</fullName>
    </submittedName>
</protein>
<feature type="transmembrane region" description="Helical" evidence="1">
    <location>
        <begin position="63"/>
        <end position="96"/>
    </location>
</feature>
<dbReference type="RefSeq" id="WP_377470751.1">
    <property type="nucleotide sequence ID" value="NZ_JBHLWN010000050.1"/>
</dbReference>
<evidence type="ECO:0000313" key="3">
    <source>
        <dbReference type="Proteomes" id="UP001589776"/>
    </source>
</evidence>
<reference evidence="2 3" key="1">
    <citation type="submission" date="2024-09" db="EMBL/GenBank/DDBJ databases">
        <authorList>
            <person name="Sun Q."/>
            <person name="Mori K."/>
        </authorList>
    </citation>
    <scope>NUCLEOTIDE SEQUENCE [LARGE SCALE GENOMIC DNA]</scope>
    <source>
        <strain evidence="2 3">CCM 7759</strain>
    </source>
</reference>
<evidence type="ECO:0000256" key="1">
    <source>
        <dbReference type="SAM" id="Phobius"/>
    </source>
</evidence>
<evidence type="ECO:0000313" key="2">
    <source>
        <dbReference type="EMBL" id="MFC0213438.1"/>
    </source>
</evidence>
<dbReference type="EMBL" id="JBHLWN010000050">
    <property type="protein sequence ID" value="MFC0213438.1"/>
    <property type="molecule type" value="Genomic_DNA"/>
</dbReference>
<keyword evidence="1" id="KW-1133">Transmembrane helix</keyword>
<sequence>MKLNRHTGFALILILFGGLLLIKMLGSMFGYHHGHLIHGLMSWVIPVSMVGIGYYGITRGSKIAWVITIIGAIILLSKMSGLFILLAAVGLIAFGVSLLKRSSSRV</sequence>
<keyword evidence="1" id="KW-0472">Membrane</keyword>
<gene>
    <name evidence="2" type="ORF">ACFFK0_13395</name>
</gene>
<keyword evidence="3" id="KW-1185">Reference proteome</keyword>
<comment type="caution">
    <text evidence="2">The sequence shown here is derived from an EMBL/GenBank/DDBJ whole genome shotgun (WGS) entry which is preliminary data.</text>
</comment>
<organism evidence="2 3">
    <name type="scientific">Paenibacillus chartarius</name>
    <dbReference type="NCBI Taxonomy" id="747481"/>
    <lineage>
        <taxon>Bacteria</taxon>
        <taxon>Bacillati</taxon>
        <taxon>Bacillota</taxon>
        <taxon>Bacilli</taxon>
        <taxon>Bacillales</taxon>
        <taxon>Paenibacillaceae</taxon>
        <taxon>Paenibacillus</taxon>
    </lineage>
</organism>
<feature type="transmembrane region" description="Helical" evidence="1">
    <location>
        <begin position="6"/>
        <end position="25"/>
    </location>
</feature>
<proteinExistence type="predicted"/>
<name>A0ABV6DLF9_9BACL</name>
<feature type="transmembrane region" description="Helical" evidence="1">
    <location>
        <begin position="37"/>
        <end position="57"/>
    </location>
</feature>